<dbReference type="RefSeq" id="WP_344786366.1">
    <property type="nucleotide sequence ID" value="NZ_BAABCA010000001.1"/>
</dbReference>
<proteinExistence type="predicted"/>
<reference evidence="2" key="1">
    <citation type="journal article" date="2019" name="Int. J. Syst. Evol. Microbiol.">
        <title>The Global Catalogue of Microorganisms (GCM) 10K type strain sequencing project: providing services to taxonomists for standard genome sequencing and annotation.</title>
        <authorList>
            <consortium name="The Broad Institute Genomics Platform"/>
            <consortium name="The Broad Institute Genome Sequencing Center for Infectious Disease"/>
            <person name="Wu L."/>
            <person name="Ma J."/>
        </authorList>
    </citation>
    <scope>NUCLEOTIDE SEQUENCE [LARGE SCALE GENOMIC DNA]</scope>
    <source>
        <strain evidence="2">JCM 17630</strain>
    </source>
</reference>
<accession>A0ABP8C141</accession>
<gene>
    <name evidence="1" type="ORF">GCM10022291_03730</name>
</gene>
<dbReference type="Pfam" id="PF00302">
    <property type="entry name" value="CAT"/>
    <property type="match status" value="1"/>
</dbReference>
<evidence type="ECO:0000313" key="1">
    <source>
        <dbReference type="EMBL" id="GAA4231385.1"/>
    </source>
</evidence>
<name>A0ABP8C141_9FLAO</name>
<dbReference type="SUPFAM" id="SSF52777">
    <property type="entry name" value="CoA-dependent acyltransferases"/>
    <property type="match status" value="1"/>
</dbReference>
<dbReference type="PANTHER" id="PTHR38474:SF1">
    <property type="entry name" value="SLR0299 PROTEIN"/>
    <property type="match status" value="1"/>
</dbReference>
<comment type="caution">
    <text evidence="1">The sequence shown here is derived from an EMBL/GenBank/DDBJ whole genome shotgun (WGS) entry which is preliminary data.</text>
</comment>
<dbReference type="Proteomes" id="UP001501496">
    <property type="component" value="Unassembled WGS sequence"/>
</dbReference>
<sequence length="205" mass="23535">MKVLDLETWNRKQLFNHFNALADPYFGVVIPFDVTKAYKKAKKENISFFAKYLHDCMRAINEIDNLKLRIVEGNVVQYNVINASATLMRKDKTFGFSFIKFNESIEVFIKNIESEKNRIENSSNLYPPTNSLDCIHCSAMPWVNFVGHKEPVSGNKESVPKFAFSKMTQNGDKLMMNVSIDVNHALVDGYHIGIFSDKFQSYLDA</sequence>
<dbReference type="InterPro" id="IPR001707">
    <property type="entry name" value="Cmp_AcTrfase"/>
</dbReference>
<evidence type="ECO:0000313" key="2">
    <source>
        <dbReference type="Proteomes" id="UP001501496"/>
    </source>
</evidence>
<dbReference type="EMBL" id="BAABCA010000001">
    <property type="protein sequence ID" value="GAA4231385.1"/>
    <property type="molecule type" value="Genomic_DNA"/>
</dbReference>
<dbReference type="Gene3D" id="3.30.559.10">
    <property type="entry name" value="Chloramphenicol acetyltransferase-like domain"/>
    <property type="match status" value="1"/>
</dbReference>
<keyword evidence="2" id="KW-1185">Reference proteome</keyword>
<dbReference type="InterPro" id="IPR023213">
    <property type="entry name" value="CAT-like_dom_sf"/>
</dbReference>
<organism evidence="1 2">
    <name type="scientific">Postechiella marina</name>
    <dbReference type="NCBI Taxonomy" id="943941"/>
    <lineage>
        <taxon>Bacteria</taxon>
        <taxon>Pseudomonadati</taxon>
        <taxon>Bacteroidota</taxon>
        <taxon>Flavobacteriia</taxon>
        <taxon>Flavobacteriales</taxon>
        <taxon>Flavobacteriaceae</taxon>
        <taxon>Postechiella</taxon>
    </lineage>
</organism>
<dbReference type="SMART" id="SM01059">
    <property type="entry name" value="CAT"/>
    <property type="match status" value="1"/>
</dbReference>
<protein>
    <submittedName>
        <fullName evidence="1">Chloramphenicol acetyltransferase</fullName>
    </submittedName>
</protein>
<dbReference type="PANTHER" id="PTHR38474">
    <property type="entry name" value="SLR0299 PROTEIN"/>
    <property type="match status" value="1"/>
</dbReference>